<gene>
    <name evidence="1" type="ORF">SYV04_05710</name>
</gene>
<protein>
    <submittedName>
        <fullName evidence="1">Uncharacterized protein</fullName>
    </submittedName>
</protein>
<dbReference type="RefSeq" id="WP_321544592.1">
    <property type="nucleotide sequence ID" value="NZ_JAXIVS010000002.1"/>
</dbReference>
<proteinExistence type="predicted"/>
<evidence type="ECO:0000313" key="1">
    <source>
        <dbReference type="EMBL" id="MDY7225866.1"/>
    </source>
</evidence>
<dbReference type="Proteomes" id="UP001291309">
    <property type="component" value="Unassembled WGS sequence"/>
</dbReference>
<comment type="caution">
    <text evidence="1">The sequence shown here is derived from an EMBL/GenBank/DDBJ whole genome shotgun (WGS) entry which is preliminary data.</text>
</comment>
<evidence type="ECO:0000313" key="2">
    <source>
        <dbReference type="Proteomes" id="UP001291309"/>
    </source>
</evidence>
<reference evidence="1 2" key="1">
    <citation type="submission" date="2023-12" db="EMBL/GenBank/DDBJ databases">
        <title>the genome sequence of Hyalangium sp. s54d21.</title>
        <authorList>
            <person name="Zhang X."/>
        </authorList>
    </citation>
    <scope>NUCLEOTIDE SEQUENCE [LARGE SCALE GENOMIC DNA]</scope>
    <source>
        <strain evidence="2">s54d21</strain>
    </source>
</reference>
<keyword evidence="2" id="KW-1185">Reference proteome</keyword>
<organism evidence="1 2">
    <name type="scientific">Hyalangium rubrum</name>
    <dbReference type="NCBI Taxonomy" id="3103134"/>
    <lineage>
        <taxon>Bacteria</taxon>
        <taxon>Pseudomonadati</taxon>
        <taxon>Myxococcota</taxon>
        <taxon>Myxococcia</taxon>
        <taxon>Myxococcales</taxon>
        <taxon>Cystobacterineae</taxon>
        <taxon>Archangiaceae</taxon>
        <taxon>Hyalangium</taxon>
    </lineage>
</organism>
<name>A0ABU5GXP7_9BACT</name>
<sequence length="223" mass="24770">MEAATLIHSQPMTLEEVRVTVRQLLAQENINQHRIGELYNYVVANNLAEGAGYSDALEYFAKNIAELSRATLVRYGSVAREFSAETCARYGTTNLSVLLTYEEVSKLKVDKRDPGQSPIQVPDKDGRVQTKAFALCSVDELRKALQRLRKPTSSAPIPPEEEANVQRYRDALSHHFGKQTRVAVVARNHKGTVLLSLKDIPLDQMEKLAEAVLAGLPLTQPMA</sequence>
<accession>A0ABU5GXP7</accession>
<dbReference type="EMBL" id="JAXIVS010000002">
    <property type="protein sequence ID" value="MDY7225866.1"/>
    <property type="molecule type" value="Genomic_DNA"/>
</dbReference>